<dbReference type="GO" id="GO:0008270">
    <property type="term" value="F:zinc ion binding"/>
    <property type="evidence" value="ECO:0007669"/>
    <property type="project" value="InterPro"/>
</dbReference>
<protein>
    <submittedName>
        <fullName evidence="4">C6 zinc finger domain protein</fullName>
    </submittedName>
</protein>
<dbReference type="InterPro" id="IPR036864">
    <property type="entry name" value="Zn2-C6_fun-type_DNA-bd_sf"/>
</dbReference>
<feature type="region of interest" description="Disordered" evidence="2">
    <location>
        <begin position="432"/>
        <end position="491"/>
    </location>
</feature>
<feature type="region of interest" description="Disordered" evidence="2">
    <location>
        <begin position="228"/>
        <end position="291"/>
    </location>
</feature>
<evidence type="ECO:0000256" key="2">
    <source>
        <dbReference type="SAM" id="MobiDB-lite"/>
    </source>
</evidence>
<feature type="compositionally biased region" description="Low complexity" evidence="2">
    <location>
        <begin position="457"/>
        <end position="471"/>
    </location>
</feature>
<dbReference type="InterPro" id="IPR001138">
    <property type="entry name" value="Zn2Cys6_DnaBD"/>
</dbReference>
<sequence>MFGTLVSDVQRKEALVFVENTDQASALSRSRREKIHISCVACRARKVRCSGQPSGCDRCAAVFAECRYPAGEGRGRKSSTNSSSAAPPQQRSPRGIHVAASTTADSSRNPSSCPSPRAANDGISEDVQQWLNIDTDIPDALSMALLEPSSLDIGMDDATWDNFAQEANRLIESSAGTSVEDTLSSNFSSISPLLQQKSLSDATNHDPNERWRSAPDLSRWFVDHHQLPLTPAPSSTHDQRRQSSYAPTPALSSSSSSTTTTQHHQQQRRQSYAPPSSSSLPSKPQPQPHLQPQCHCLHLAASLLQDLSEKGAGATLSCPASAPASAPTTTSTTTSSLPTSSLPSTSPSLPSLSTTTAPSHSISSPTGPPPIPIDVLLAFSRRALDRAAAILDCERCAAAASETNMLLAMAAGYMADVFEAMVRAWDALGTRRERRGRDRGEQRGEQRWGWGVGLDPGSSSSRRGEVGVAPAGAGGDQLEDGEMDGGGEEGEGAGAALWGGGGAAGTGGAAEHHMWFSSYCVENGGERVAVVQGLVSVQLGEYLRLLKRLKARAGGRLGHLVLLREADQKIKAVRAMMGVGGQSSLDRPVSRGAQD</sequence>
<evidence type="ECO:0000313" key="5">
    <source>
        <dbReference type="Proteomes" id="UP000183809"/>
    </source>
</evidence>
<name>A0A1J9RWC3_9PEZI</name>
<dbReference type="RefSeq" id="XP_020128400.1">
    <property type="nucleotide sequence ID" value="XM_020275780.1"/>
</dbReference>
<keyword evidence="5" id="KW-1185">Reference proteome</keyword>
<gene>
    <name evidence="4" type="ORF">BKCO1_4100020</name>
</gene>
<dbReference type="GO" id="GO:0000981">
    <property type="term" value="F:DNA-binding transcription factor activity, RNA polymerase II-specific"/>
    <property type="evidence" value="ECO:0007669"/>
    <property type="project" value="InterPro"/>
</dbReference>
<feature type="compositionally biased region" description="Polar residues" evidence="2">
    <location>
        <begin position="232"/>
        <end position="246"/>
    </location>
</feature>
<accession>A0A1J9RWC3</accession>
<feature type="compositionally biased region" description="Low complexity" evidence="2">
    <location>
        <begin position="82"/>
        <end position="93"/>
    </location>
</feature>
<feature type="compositionally biased region" description="Low complexity" evidence="2">
    <location>
        <begin position="252"/>
        <end position="282"/>
    </location>
</feature>
<dbReference type="CDD" id="cd00067">
    <property type="entry name" value="GAL4"/>
    <property type="match status" value="1"/>
</dbReference>
<comment type="caution">
    <text evidence="4">The sequence shown here is derived from an EMBL/GenBank/DDBJ whole genome shotgun (WGS) entry which is preliminary data.</text>
</comment>
<dbReference type="Pfam" id="PF00172">
    <property type="entry name" value="Zn_clus"/>
    <property type="match status" value="1"/>
</dbReference>
<dbReference type="Gene3D" id="4.10.240.10">
    <property type="entry name" value="Zn(2)-C6 fungal-type DNA-binding domain"/>
    <property type="match status" value="1"/>
</dbReference>
<dbReference type="PROSITE" id="PS00463">
    <property type="entry name" value="ZN2_CY6_FUNGAL_1"/>
    <property type="match status" value="1"/>
</dbReference>
<feature type="compositionally biased region" description="Basic and acidic residues" evidence="2">
    <location>
        <begin position="432"/>
        <end position="446"/>
    </location>
</feature>
<dbReference type="Proteomes" id="UP000183809">
    <property type="component" value="Unassembled WGS sequence"/>
</dbReference>
<dbReference type="GeneID" id="31016041"/>
<keyword evidence="1" id="KW-0539">Nucleus</keyword>
<evidence type="ECO:0000259" key="3">
    <source>
        <dbReference type="PROSITE" id="PS50048"/>
    </source>
</evidence>
<reference evidence="4 5" key="1">
    <citation type="submission" date="2016-10" db="EMBL/GenBank/DDBJ databases">
        <title>Proteomics and genomics reveal pathogen-plant mechanisms compatible with a hemibiotrophic lifestyle of Diplodia corticola.</title>
        <authorList>
            <person name="Fernandes I."/>
            <person name="De Jonge R."/>
            <person name="Van De Peer Y."/>
            <person name="Devreese B."/>
            <person name="Alves A."/>
            <person name="Esteves A.C."/>
        </authorList>
    </citation>
    <scope>NUCLEOTIDE SEQUENCE [LARGE SCALE GENOMIC DNA]</scope>
    <source>
        <strain evidence="4 5">CBS 112549</strain>
    </source>
</reference>
<organism evidence="4 5">
    <name type="scientific">Diplodia corticola</name>
    <dbReference type="NCBI Taxonomy" id="236234"/>
    <lineage>
        <taxon>Eukaryota</taxon>
        <taxon>Fungi</taxon>
        <taxon>Dikarya</taxon>
        <taxon>Ascomycota</taxon>
        <taxon>Pezizomycotina</taxon>
        <taxon>Dothideomycetes</taxon>
        <taxon>Dothideomycetes incertae sedis</taxon>
        <taxon>Botryosphaeriales</taxon>
        <taxon>Botryosphaeriaceae</taxon>
        <taxon>Diplodia</taxon>
    </lineage>
</organism>
<feature type="region of interest" description="Disordered" evidence="2">
    <location>
        <begin position="71"/>
        <end position="121"/>
    </location>
</feature>
<dbReference type="SUPFAM" id="SSF57701">
    <property type="entry name" value="Zn2/Cys6 DNA-binding domain"/>
    <property type="match status" value="1"/>
</dbReference>
<evidence type="ECO:0000313" key="4">
    <source>
        <dbReference type="EMBL" id="OJD32140.1"/>
    </source>
</evidence>
<dbReference type="SMART" id="SM00066">
    <property type="entry name" value="GAL4"/>
    <property type="match status" value="1"/>
</dbReference>
<dbReference type="OrthoDB" id="4356994at2759"/>
<dbReference type="STRING" id="236234.A0A1J9RWC3"/>
<dbReference type="PROSITE" id="PS50048">
    <property type="entry name" value="ZN2_CY6_FUNGAL_2"/>
    <property type="match status" value="1"/>
</dbReference>
<feature type="compositionally biased region" description="Low complexity" evidence="2">
    <location>
        <begin position="315"/>
        <end position="365"/>
    </location>
</feature>
<dbReference type="AlphaFoldDB" id="A0A1J9RWC3"/>
<feature type="domain" description="Zn(2)-C6 fungal-type" evidence="3">
    <location>
        <begin position="38"/>
        <end position="68"/>
    </location>
</feature>
<dbReference type="EMBL" id="MNUE01000041">
    <property type="protein sequence ID" value="OJD32140.1"/>
    <property type="molecule type" value="Genomic_DNA"/>
</dbReference>
<evidence type="ECO:0000256" key="1">
    <source>
        <dbReference type="ARBA" id="ARBA00023242"/>
    </source>
</evidence>
<feature type="region of interest" description="Disordered" evidence="2">
    <location>
        <begin position="315"/>
        <end position="370"/>
    </location>
</feature>
<feature type="compositionally biased region" description="Acidic residues" evidence="2">
    <location>
        <begin position="477"/>
        <end position="491"/>
    </location>
</feature>
<feature type="compositionally biased region" description="Low complexity" evidence="2">
    <location>
        <begin position="106"/>
        <end position="120"/>
    </location>
</feature>
<proteinExistence type="predicted"/>